<dbReference type="SUPFAM" id="SSF53448">
    <property type="entry name" value="Nucleotide-diphospho-sugar transferases"/>
    <property type="match status" value="1"/>
</dbReference>
<organism evidence="2 3">
    <name type="scientific">Pseudarthrobacter quantipunctorum</name>
    <dbReference type="NCBI Taxonomy" id="3128980"/>
    <lineage>
        <taxon>Bacteria</taxon>
        <taxon>Bacillati</taxon>
        <taxon>Actinomycetota</taxon>
        <taxon>Actinomycetes</taxon>
        <taxon>Micrococcales</taxon>
        <taxon>Micrococcaceae</taxon>
        <taxon>Pseudarthrobacter</taxon>
    </lineage>
</organism>
<accession>A0ABZ2R9F7</accession>
<dbReference type="PANTHER" id="PTHR43685">
    <property type="entry name" value="GLYCOSYLTRANSFERASE"/>
    <property type="match status" value="1"/>
</dbReference>
<dbReference type="EC" id="2.4.-.-" evidence="2"/>
<evidence type="ECO:0000259" key="1">
    <source>
        <dbReference type="Pfam" id="PF00535"/>
    </source>
</evidence>
<dbReference type="CDD" id="cd00761">
    <property type="entry name" value="Glyco_tranf_GTA_type"/>
    <property type="match status" value="1"/>
</dbReference>
<reference evidence="2 3" key="1">
    <citation type="submission" date="2024-03" db="EMBL/GenBank/DDBJ databases">
        <title>Rhodococcus navarretei sp. nov. and Pseudarthrobacter quantumdoti sp. nov., two new species with the ability to biosynthesize Quantum Dots isolated from soil samples at Union Glacier, Antarctica.</title>
        <authorList>
            <person name="Vargas M."/>
        </authorList>
    </citation>
    <scope>NUCLEOTIDE SEQUENCE [LARGE SCALE GENOMIC DNA]</scope>
    <source>
        <strain evidence="2 3">RC-2-3</strain>
    </source>
</reference>
<dbReference type="GO" id="GO:0016757">
    <property type="term" value="F:glycosyltransferase activity"/>
    <property type="evidence" value="ECO:0007669"/>
    <property type="project" value="UniProtKB-KW"/>
</dbReference>
<sequence length="291" mass="32097">MNISVVIATVDRRDHLDRLLACLSSQTVRPDEVVVSAPTLSDLCEDIERYTGWVKTVVGKRGASAQRNAALDSLDPAAELIVFFDDDMTIRSDYIENCALAFVERPDIVGLTGELLGNGARTGVPVTFNEADAVLATSIQPVSPTRIPVGDLYGCNFAVRAGAARDLRFDERLPLYSWLEDLDFSRRLSQRGSLIRDDSCLGVHHGSASGGRSQNLRYGYSQITNPVYLWKKGTIDGKRAMSLSLRPLTANVVGAIWGHQSEWRRARLRGNLLSISDLLRRRVTPERVTGL</sequence>
<dbReference type="RefSeq" id="WP_406636669.1">
    <property type="nucleotide sequence ID" value="NZ_CP148033.1"/>
</dbReference>
<keyword evidence="2" id="KW-0328">Glycosyltransferase</keyword>
<evidence type="ECO:0000313" key="3">
    <source>
        <dbReference type="Proteomes" id="UP001623384"/>
    </source>
</evidence>
<dbReference type="InterPro" id="IPR001173">
    <property type="entry name" value="Glyco_trans_2-like"/>
</dbReference>
<dbReference type="Gene3D" id="3.90.550.10">
    <property type="entry name" value="Spore Coat Polysaccharide Biosynthesis Protein SpsA, Chain A"/>
    <property type="match status" value="1"/>
</dbReference>
<name>A0ABZ2R9F7_9MICC</name>
<dbReference type="EMBL" id="CP148033">
    <property type="protein sequence ID" value="WXK93940.1"/>
    <property type="molecule type" value="Genomic_DNA"/>
</dbReference>
<keyword evidence="2" id="KW-0808">Transferase</keyword>
<protein>
    <submittedName>
        <fullName evidence="2">Glycosyltransferase</fullName>
        <ecNumber evidence="2">2.4.-.-</ecNumber>
    </submittedName>
</protein>
<dbReference type="PANTHER" id="PTHR43685:SF3">
    <property type="entry name" value="SLR2126 PROTEIN"/>
    <property type="match status" value="1"/>
</dbReference>
<dbReference type="Proteomes" id="UP001623384">
    <property type="component" value="Chromosome"/>
</dbReference>
<dbReference type="Pfam" id="PF00535">
    <property type="entry name" value="Glycos_transf_2"/>
    <property type="match status" value="1"/>
</dbReference>
<dbReference type="InterPro" id="IPR050834">
    <property type="entry name" value="Glycosyltransf_2"/>
</dbReference>
<feature type="domain" description="Glycosyltransferase 2-like" evidence="1">
    <location>
        <begin position="4"/>
        <end position="111"/>
    </location>
</feature>
<evidence type="ECO:0000313" key="2">
    <source>
        <dbReference type="EMBL" id="WXK93940.1"/>
    </source>
</evidence>
<gene>
    <name evidence="2" type="ORF">WHH00_03790</name>
</gene>
<keyword evidence="3" id="KW-1185">Reference proteome</keyword>
<proteinExistence type="predicted"/>
<dbReference type="InterPro" id="IPR029044">
    <property type="entry name" value="Nucleotide-diphossugar_trans"/>
</dbReference>